<feature type="transmembrane region" description="Helical" evidence="6">
    <location>
        <begin position="13"/>
        <end position="38"/>
    </location>
</feature>
<keyword evidence="4 6" id="KW-1133">Transmembrane helix</keyword>
<keyword evidence="3 6" id="KW-0812">Transmembrane</keyword>
<feature type="transmembrane region" description="Helical" evidence="6">
    <location>
        <begin position="185"/>
        <end position="212"/>
    </location>
</feature>
<evidence type="ECO:0000256" key="2">
    <source>
        <dbReference type="ARBA" id="ARBA00009166"/>
    </source>
</evidence>
<dbReference type="PANTHER" id="PTHR22945">
    <property type="entry name" value="SERPENTINE RECEPTOR, CLASS D DELTA"/>
    <property type="match status" value="1"/>
</dbReference>
<feature type="transmembrane region" description="Helical" evidence="6">
    <location>
        <begin position="275"/>
        <end position="296"/>
    </location>
</feature>
<sequence length="349" mass="39913">MTSSTQEINLYDMIFHIFYAITGISGILLNVLLLYCTIYRNPKSLKEYRIIIIKSVITDLVLILSVAFVEPRMITINTMYVHIVNGPACYFGHNVAFVFYGFTLNMFFYTIISFPLPFAYRYYVIKKPCDRRKQLLFASIGLYAIAFLQLLVFLFTQTDEMYVRKFLNRHLPEIVEGKVIFGTDLILNALTIIILITIVVTPLPAYIMIIYYRWKVTTALKGQVAHLSEATISTHQKLMKAVTIHAALPAFFVFTPIFLYLIGHIGILNATITEYLLFAMVSCIPVANSFVTIYCIKPYYNAIRRMFHVQILQFTLDGFIATSNANKVMVIDGSKNNTKIFKVRSTGHG</sequence>
<dbReference type="PANTHER" id="PTHR22945:SF96">
    <property type="entry name" value="SERPENTINE RECEPTOR, CLASS D (DELTA)"/>
    <property type="match status" value="1"/>
</dbReference>
<evidence type="ECO:0000256" key="1">
    <source>
        <dbReference type="ARBA" id="ARBA00004141"/>
    </source>
</evidence>
<dbReference type="InterPro" id="IPR050920">
    <property type="entry name" value="Nematode_rcpt-like_delta"/>
</dbReference>
<evidence type="ECO:0000256" key="3">
    <source>
        <dbReference type="ARBA" id="ARBA00022692"/>
    </source>
</evidence>
<keyword evidence="7" id="KW-0675">Receptor</keyword>
<dbReference type="InterPro" id="IPR019421">
    <property type="entry name" value="7TM_GPCR_serpentine_rcpt_Srd"/>
</dbReference>
<name>F1L6B5_ASCSU</name>
<dbReference type="Pfam" id="PF10317">
    <property type="entry name" value="7TM_GPCR_Srd"/>
    <property type="match status" value="1"/>
</dbReference>
<evidence type="ECO:0000256" key="4">
    <source>
        <dbReference type="ARBA" id="ARBA00022989"/>
    </source>
</evidence>
<accession>F1L6B5</accession>
<feature type="transmembrane region" description="Helical" evidence="6">
    <location>
        <begin position="242"/>
        <end position="263"/>
    </location>
</feature>
<evidence type="ECO:0000256" key="6">
    <source>
        <dbReference type="SAM" id="Phobius"/>
    </source>
</evidence>
<feature type="transmembrane region" description="Helical" evidence="6">
    <location>
        <begin position="50"/>
        <end position="69"/>
    </location>
</feature>
<dbReference type="SUPFAM" id="SSF81321">
    <property type="entry name" value="Family A G protein-coupled receptor-like"/>
    <property type="match status" value="1"/>
</dbReference>
<protein>
    <submittedName>
        <fullName evidence="7">Serpentine receptor class delta-19</fullName>
    </submittedName>
</protein>
<organism evidence="7">
    <name type="scientific">Ascaris suum</name>
    <name type="common">Pig roundworm</name>
    <name type="synonym">Ascaris lumbricoides</name>
    <dbReference type="NCBI Taxonomy" id="6253"/>
    <lineage>
        <taxon>Eukaryota</taxon>
        <taxon>Metazoa</taxon>
        <taxon>Ecdysozoa</taxon>
        <taxon>Nematoda</taxon>
        <taxon>Chromadorea</taxon>
        <taxon>Rhabditida</taxon>
        <taxon>Spirurina</taxon>
        <taxon>Ascaridomorpha</taxon>
        <taxon>Ascaridoidea</taxon>
        <taxon>Ascarididae</taxon>
        <taxon>Ascaris</taxon>
    </lineage>
</organism>
<dbReference type="EMBL" id="JI172265">
    <property type="protein sequence ID" value="ADY45669.1"/>
    <property type="molecule type" value="mRNA"/>
</dbReference>
<comment type="similarity">
    <text evidence="2">Belongs to the nematode receptor-like protein srd family.</text>
</comment>
<evidence type="ECO:0000313" key="7">
    <source>
        <dbReference type="EMBL" id="ADY45669.1"/>
    </source>
</evidence>
<dbReference type="Gene3D" id="1.20.1070.10">
    <property type="entry name" value="Rhodopsin 7-helix transmembrane proteins"/>
    <property type="match status" value="1"/>
</dbReference>
<proteinExistence type="evidence at transcript level"/>
<dbReference type="GO" id="GO:0016020">
    <property type="term" value="C:membrane"/>
    <property type="evidence" value="ECO:0007669"/>
    <property type="project" value="UniProtKB-SubCell"/>
</dbReference>
<keyword evidence="5 6" id="KW-0472">Membrane</keyword>
<reference evidence="7" key="1">
    <citation type="journal article" date="2011" name="Genome Res.">
        <title>Deep small RNA sequencing from the nematode Ascaris reveals conservation, functional diversification, and novel developmental profiles.</title>
        <authorList>
            <person name="Wang J."/>
            <person name="Czech B."/>
            <person name="Crunk A."/>
            <person name="Wallace A."/>
            <person name="Mitreva M."/>
            <person name="Hannon G.J."/>
            <person name="Davis R.E."/>
        </authorList>
    </citation>
    <scope>NUCLEOTIDE SEQUENCE</scope>
</reference>
<comment type="subcellular location">
    <subcellularLocation>
        <location evidence="1">Membrane</location>
        <topology evidence="1">Multi-pass membrane protein</topology>
    </subcellularLocation>
</comment>
<feature type="transmembrane region" description="Helical" evidence="6">
    <location>
        <begin position="135"/>
        <end position="155"/>
    </location>
</feature>
<evidence type="ECO:0000256" key="5">
    <source>
        <dbReference type="ARBA" id="ARBA00023136"/>
    </source>
</evidence>
<dbReference type="AlphaFoldDB" id="F1L6B5"/>
<feature type="transmembrane region" description="Helical" evidence="6">
    <location>
        <begin position="97"/>
        <end position="123"/>
    </location>
</feature>